<feature type="region of interest" description="Disordered" evidence="12">
    <location>
        <begin position="33"/>
        <end position="119"/>
    </location>
</feature>
<dbReference type="AlphaFoldDB" id="A0A0N7L970"/>
<evidence type="ECO:0000259" key="14">
    <source>
        <dbReference type="PROSITE" id="PS51194"/>
    </source>
</evidence>
<dbReference type="GO" id="GO:0005730">
    <property type="term" value="C:nucleolus"/>
    <property type="evidence" value="ECO:0007669"/>
    <property type="project" value="UniProtKB-SubCell"/>
</dbReference>
<keyword evidence="8" id="KW-0539">Nucleus</keyword>
<dbReference type="SMART" id="SM00490">
    <property type="entry name" value="HELICc"/>
    <property type="match status" value="1"/>
</dbReference>
<dbReference type="GO" id="GO:0003724">
    <property type="term" value="F:RNA helicase activity"/>
    <property type="evidence" value="ECO:0007669"/>
    <property type="project" value="UniProtKB-EC"/>
</dbReference>
<dbReference type="InterPro" id="IPR001650">
    <property type="entry name" value="Helicase_C-like"/>
</dbReference>
<feature type="compositionally biased region" description="Basic and acidic residues" evidence="12">
    <location>
        <begin position="75"/>
        <end position="84"/>
    </location>
</feature>
<dbReference type="GO" id="GO:0016787">
    <property type="term" value="F:hydrolase activity"/>
    <property type="evidence" value="ECO:0007669"/>
    <property type="project" value="UniProtKB-KW"/>
</dbReference>
<comment type="catalytic activity">
    <reaction evidence="10">
        <text>ATP + H2O = ADP + phosphate + H(+)</text>
        <dbReference type="Rhea" id="RHEA:13065"/>
        <dbReference type="ChEBI" id="CHEBI:15377"/>
        <dbReference type="ChEBI" id="CHEBI:15378"/>
        <dbReference type="ChEBI" id="CHEBI:30616"/>
        <dbReference type="ChEBI" id="CHEBI:43474"/>
        <dbReference type="ChEBI" id="CHEBI:456216"/>
        <dbReference type="EC" id="3.6.4.13"/>
    </reaction>
</comment>
<dbReference type="Pfam" id="PF00271">
    <property type="entry name" value="Helicase_C"/>
    <property type="match status" value="1"/>
</dbReference>
<evidence type="ECO:0000313" key="16">
    <source>
        <dbReference type="Proteomes" id="UP000054845"/>
    </source>
</evidence>
<evidence type="ECO:0000256" key="3">
    <source>
        <dbReference type="ARBA" id="ARBA00022741"/>
    </source>
</evidence>
<evidence type="ECO:0000259" key="13">
    <source>
        <dbReference type="PROSITE" id="PS51192"/>
    </source>
</evidence>
<dbReference type="CDD" id="cd18787">
    <property type="entry name" value="SF2_C_DEAD"/>
    <property type="match status" value="1"/>
</dbReference>
<dbReference type="PANTHER" id="PTHR47959">
    <property type="entry name" value="ATP-DEPENDENT RNA HELICASE RHLE-RELATED"/>
    <property type="match status" value="1"/>
</dbReference>
<evidence type="ECO:0000256" key="10">
    <source>
        <dbReference type="ARBA" id="ARBA00047984"/>
    </source>
</evidence>
<dbReference type="InterPro" id="IPR027417">
    <property type="entry name" value="P-loop_NTPase"/>
</dbReference>
<protein>
    <recommendedName>
        <fullName evidence="2">RNA helicase</fullName>
        <ecNumber evidence="2">3.6.4.13</ecNumber>
    </recommendedName>
</protein>
<feature type="compositionally biased region" description="Low complexity" evidence="12">
    <location>
        <begin position="34"/>
        <end position="58"/>
    </location>
</feature>
<reference evidence="15 16" key="1">
    <citation type="submission" date="2014-09" db="EMBL/GenBank/DDBJ databases">
        <authorList>
            <person name="Magalhaes I.L.F."/>
            <person name="Oliveira U."/>
            <person name="Santos F.R."/>
            <person name="Vidigal T.H.D.A."/>
            <person name="Brescovit A.D."/>
            <person name="Santos A.J."/>
        </authorList>
    </citation>
    <scope>NUCLEOTIDE SEQUENCE [LARGE SCALE GENOMIC DNA]</scope>
</reference>
<evidence type="ECO:0000256" key="2">
    <source>
        <dbReference type="ARBA" id="ARBA00012552"/>
    </source>
</evidence>
<dbReference type="Gene3D" id="3.40.50.300">
    <property type="entry name" value="P-loop containing nucleotide triphosphate hydrolases"/>
    <property type="match status" value="2"/>
</dbReference>
<dbReference type="OrthoDB" id="360161at2759"/>
<feature type="domain" description="Helicase ATP-binding" evidence="13">
    <location>
        <begin position="178"/>
        <end position="350"/>
    </location>
</feature>
<feature type="compositionally biased region" description="Basic and acidic residues" evidence="12">
    <location>
        <begin position="571"/>
        <end position="582"/>
    </location>
</feature>
<dbReference type="STRING" id="401625.A0A0N7L970"/>
<evidence type="ECO:0000256" key="1">
    <source>
        <dbReference type="ARBA" id="ARBA00004604"/>
    </source>
</evidence>
<keyword evidence="16" id="KW-1185">Reference proteome</keyword>
<keyword evidence="7" id="KW-0694">RNA-binding</keyword>
<accession>A0A0N7L970</accession>
<evidence type="ECO:0000256" key="6">
    <source>
        <dbReference type="ARBA" id="ARBA00022840"/>
    </source>
</evidence>
<comment type="similarity">
    <text evidence="9">Belongs to the DEAD box helicase family. DDX52/ROK1 subfamily.</text>
</comment>
<dbReference type="InterPro" id="IPR014001">
    <property type="entry name" value="Helicase_ATP-bd"/>
</dbReference>
<evidence type="ECO:0000256" key="5">
    <source>
        <dbReference type="ARBA" id="ARBA00022806"/>
    </source>
</evidence>
<feature type="domain" description="Helicase C-terminal" evidence="14">
    <location>
        <begin position="361"/>
        <end position="523"/>
    </location>
</feature>
<evidence type="ECO:0000256" key="11">
    <source>
        <dbReference type="RuleBase" id="RU000492"/>
    </source>
</evidence>
<evidence type="ECO:0000256" key="7">
    <source>
        <dbReference type="ARBA" id="ARBA00022884"/>
    </source>
</evidence>
<dbReference type="PANTHER" id="PTHR47959:SF15">
    <property type="entry name" value="RNA HELICASE"/>
    <property type="match status" value="1"/>
</dbReference>
<dbReference type="Proteomes" id="UP000054845">
    <property type="component" value="Unassembled WGS sequence"/>
</dbReference>
<dbReference type="PROSITE" id="PS51192">
    <property type="entry name" value="HELICASE_ATP_BIND_1"/>
    <property type="match status" value="1"/>
</dbReference>
<dbReference type="InterPro" id="IPR050079">
    <property type="entry name" value="DEAD_box_RNA_helicase"/>
</dbReference>
<organism evidence="15 16">
    <name type="scientific">Ceraceosorus bombacis</name>
    <dbReference type="NCBI Taxonomy" id="401625"/>
    <lineage>
        <taxon>Eukaryota</taxon>
        <taxon>Fungi</taxon>
        <taxon>Dikarya</taxon>
        <taxon>Basidiomycota</taxon>
        <taxon>Ustilaginomycotina</taxon>
        <taxon>Exobasidiomycetes</taxon>
        <taxon>Ceraceosorales</taxon>
        <taxon>Ceraceosoraceae</taxon>
        <taxon>Ceraceosorus</taxon>
    </lineage>
</organism>
<feature type="region of interest" description="Disordered" evidence="12">
    <location>
        <begin position="524"/>
        <end position="582"/>
    </location>
</feature>
<dbReference type="FunFam" id="3.40.50.300:FF:000759">
    <property type="entry name" value="probable ATP-dependent RNA helicase DDX52"/>
    <property type="match status" value="1"/>
</dbReference>
<dbReference type="Pfam" id="PF00270">
    <property type="entry name" value="DEAD"/>
    <property type="match status" value="1"/>
</dbReference>
<feature type="compositionally biased region" description="Basic residues" evidence="12">
    <location>
        <begin position="524"/>
        <end position="535"/>
    </location>
</feature>
<dbReference type="InterPro" id="IPR044764">
    <property type="entry name" value="DDX52/Rok1_DEADc"/>
</dbReference>
<evidence type="ECO:0000256" key="12">
    <source>
        <dbReference type="SAM" id="MobiDB-lite"/>
    </source>
</evidence>
<dbReference type="GO" id="GO:0005829">
    <property type="term" value="C:cytosol"/>
    <property type="evidence" value="ECO:0007669"/>
    <property type="project" value="TreeGrafter"/>
</dbReference>
<dbReference type="PROSITE" id="PS00039">
    <property type="entry name" value="DEAD_ATP_HELICASE"/>
    <property type="match status" value="1"/>
</dbReference>
<dbReference type="EC" id="3.6.4.13" evidence="2"/>
<dbReference type="SUPFAM" id="SSF52540">
    <property type="entry name" value="P-loop containing nucleoside triphosphate hydrolases"/>
    <property type="match status" value="1"/>
</dbReference>
<evidence type="ECO:0000256" key="8">
    <source>
        <dbReference type="ARBA" id="ARBA00023242"/>
    </source>
</evidence>
<sequence length="582" mass="63506">MSDTFRILTGSGSSGISFDRKRFSEDVGIFNPRAASASSQPASAAGSSSSEKAATGASVQLPSSLDFFGSARRGKGADGEELRGQKKRRRLQGAGDEARKSEVNEDSHRTDSVAEPLTRSTAGAFLKEKRLKLTGTDAPLPLTSWSEIKSRWKGPSWLSAAPSTCGFATPTPIQCAATSILLDDRDILAGAPTGSGKTLAYLIPILFHLREHKKEGFRALIVAPSRELAVQIDGQLAKLAGRNKIKTCVLTKANQANLKDKEAAKKFDVLITTPLRLVHGLDAGEIDLTNVRHLVLDEADRLLEDGFLEQTDTILAACSHPSLRKALFSATLPSGVEEMAKSFQLDAIRVIAGVKDAATESISQQLTYVGSEEGKLHAVRSMIHEGKLKPPVLLFVQSIERARQLFEELIYDGLHVDVIHGERPKAQRDSVIDAFKRGDVWVLICTELLARGIDFKGVRLVINYDFPQSVQSYVHRIGRTGRAGRAGEAVTFFTKEDGPYLRSVANIMKASGCEVPEWMLKLKKPSQNQRKHINKRPVDRQAVKSAAGSSQGRRIANKRSQMIEASKARQQQHDAGLEKEAE</sequence>
<dbReference type="InterPro" id="IPR011545">
    <property type="entry name" value="DEAD/DEAH_box_helicase_dom"/>
</dbReference>
<proteinExistence type="inferred from homology"/>
<evidence type="ECO:0000256" key="9">
    <source>
        <dbReference type="ARBA" id="ARBA00024355"/>
    </source>
</evidence>
<keyword evidence="6 11" id="KW-0067">ATP-binding</keyword>
<dbReference type="SMART" id="SM00487">
    <property type="entry name" value="DEXDc"/>
    <property type="match status" value="1"/>
</dbReference>
<dbReference type="GO" id="GO:0005524">
    <property type="term" value="F:ATP binding"/>
    <property type="evidence" value="ECO:0007669"/>
    <property type="project" value="UniProtKB-KW"/>
</dbReference>
<evidence type="ECO:0000256" key="4">
    <source>
        <dbReference type="ARBA" id="ARBA00022801"/>
    </source>
</evidence>
<dbReference type="EMBL" id="CCYA01000192">
    <property type="protein sequence ID" value="CEH12962.1"/>
    <property type="molecule type" value="Genomic_DNA"/>
</dbReference>
<keyword evidence="3 11" id="KW-0547">Nucleotide-binding</keyword>
<dbReference type="PROSITE" id="PS51194">
    <property type="entry name" value="HELICASE_CTER"/>
    <property type="match status" value="1"/>
</dbReference>
<dbReference type="CDD" id="cd17957">
    <property type="entry name" value="DEADc_DDX52"/>
    <property type="match status" value="1"/>
</dbReference>
<name>A0A0N7L970_9BASI</name>
<evidence type="ECO:0000313" key="15">
    <source>
        <dbReference type="EMBL" id="CEH12962.1"/>
    </source>
</evidence>
<comment type="subcellular location">
    <subcellularLocation>
        <location evidence="1">Nucleus</location>
        <location evidence="1">Nucleolus</location>
    </subcellularLocation>
</comment>
<feature type="compositionally biased region" description="Basic and acidic residues" evidence="12">
    <location>
        <begin position="96"/>
        <end position="112"/>
    </location>
</feature>
<keyword evidence="4 11" id="KW-0378">Hydrolase</keyword>
<dbReference type="InterPro" id="IPR000629">
    <property type="entry name" value="RNA-helicase_DEAD-box_CS"/>
</dbReference>
<keyword evidence="5 11" id="KW-0347">Helicase</keyword>
<dbReference type="GO" id="GO:0030490">
    <property type="term" value="P:maturation of SSU-rRNA"/>
    <property type="evidence" value="ECO:0007669"/>
    <property type="project" value="InterPro"/>
</dbReference>
<dbReference type="GO" id="GO:0003723">
    <property type="term" value="F:RNA binding"/>
    <property type="evidence" value="ECO:0007669"/>
    <property type="project" value="UniProtKB-KW"/>
</dbReference>